<dbReference type="Proteomes" id="UP000235145">
    <property type="component" value="Unassembled WGS sequence"/>
</dbReference>
<evidence type="ECO:0000313" key="3">
    <source>
        <dbReference type="EMBL" id="KAJ0226460.1"/>
    </source>
</evidence>
<feature type="transmembrane region" description="Helical" evidence="1">
    <location>
        <begin position="44"/>
        <end position="62"/>
    </location>
</feature>
<feature type="transmembrane region" description="Helical" evidence="1">
    <location>
        <begin position="74"/>
        <end position="96"/>
    </location>
</feature>
<dbReference type="PANTHER" id="PTHR43689:SF45">
    <property type="entry name" value="HYDROLASE"/>
    <property type="match status" value="1"/>
</dbReference>
<dbReference type="OrthoDB" id="19657at2759"/>
<dbReference type="Gene3D" id="3.40.50.1820">
    <property type="entry name" value="alpha/beta hydrolase"/>
    <property type="match status" value="1"/>
</dbReference>
<keyword evidence="1" id="KW-0472">Membrane</keyword>
<feature type="transmembrane region" description="Helical" evidence="1">
    <location>
        <begin position="20"/>
        <end position="38"/>
    </location>
</feature>
<gene>
    <name evidence="3" type="ORF">LSAT_V11C100014280</name>
</gene>
<protein>
    <recommendedName>
        <fullName evidence="2">AB hydrolase-1 domain-containing protein</fullName>
    </recommendedName>
</protein>
<dbReference type="InterPro" id="IPR029058">
    <property type="entry name" value="AB_hydrolase_fold"/>
</dbReference>
<proteinExistence type="predicted"/>
<comment type="caution">
    <text evidence="3">The sequence shown here is derived from an EMBL/GenBank/DDBJ whole genome shotgun (WGS) entry which is preliminary data.</text>
</comment>
<evidence type="ECO:0000259" key="2">
    <source>
        <dbReference type="Pfam" id="PF12697"/>
    </source>
</evidence>
<dbReference type="SUPFAM" id="SSF53474">
    <property type="entry name" value="alpha/beta-Hydrolases"/>
    <property type="match status" value="1"/>
</dbReference>
<dbReference type="Pfam" id="PF12697">
    <property type="entry name" value="Abhydrolase_6"/>
    <property type="match status" value="1"/>
</dbReference>
<feature type="transmembrane region" description="Helical" evidence="1">
    <location>
        <begin position="108"/>
        <end position="132"/>
    </location>
</feature>
<keyword evidence="4" id="KW-1185">Reference proteome</keyword>
<dbReference type="GO" id="GO:0016787">
    <property type="term" value="F:hydrolase activity"/>
    <property type="evidence" value="ECO:0000318"/>
    <property type="project" value="GO_Central"/>
</dbReference>
<organism evidence="3 4">
    <name type="scientific">Lactuca sativa</name>
    <name type="common">Garden lettuce</name>
    <dbReference type="NCBI Taxonomy" id="4236"/>
    <lineage>
        <taxon>Eukaryota</taxon>
        <taxon>Viridiplantae</taxon>
        <taxon>Streptophyta</taxon>
        <taxon>Embryophyta</taxon>
        <taxon>Tracheophyta</taxon>
        <taxon>Spermatophyta</taxon>
        <taxon>Magnoliopsida</taxon>
        <taxon>eudicotyledons</taxon>
        <taxon>Gunneridae</taxon>
        <taxon>Pentapetalae</taxon>
        <taxon>asterids</taxon>
        <taxon>campanulids</taxon>
        <taxon>Asterales</taxon>
        <taxon>Asteraceae</taxon>
        <taxon>Cichorioideae</taxon>
        <taxon>Cichorieae</taxon>
        <taxon>Lactucinae</taxon>
        <taxon>Lactuca</taxon>
    </lineage>
</organism>
<evidence type="ECO:0000256" key="1">
    <source>
        <dbReference type="SAM" id="Phobius"/>
    </source>
</evidence>
<dbReference type="InterPro" id="IPR000073">
    <property type="entry name" value="AB_hydrolase_1"/>
</dbReference>
<feature type="transmembrane region" description="Helical" evidence="1">
    <location>
        <begin position="153"/>
        <end position="174"/>
    </location>
</feature>
<reference evidence="3 4" key="1">
    <citation type="journal article" date="2017" name="Nat. Commun.">
        <title>Genome assembly with in vitro proximity ligation data and whole-genome triplication in lettuce.</title>
        <authorList>
            <person name="Reyes-Chin-Wo S."/>
            <person name="Wang Z."/>
            <person name="Yang X."/>
            <person name="Kozik A."/>
            <person name="Arikit S."/>
            <person name="Song C."/>
            <person name="Xia L."/>
            <person name="Froenicke L."/>
            <person name="Lavelle D.O."/>
            <person name="Truco M.J."/>
            <person name="Xia R."/>
            <person name="Zhu S."/>
            <person name="Xu C."/>
            <person name="Xu H."/>
            <person name="Xu X."/>
            <person name="Cox K."/>
            <person name="Korf I."/>
            <person name="Meyers B.C."/>
            <person name="Michelmore R.W."/>
        </authorList>
    </citation>
    <scope>NUCLEOTIDE SEQUENCE [LARGE SCALE GENOMIC DNA]</scope>
    <source>
        <strain evidence="4">cv. Salinas</strain>
        <tissue evidence="3">Seedlings</tissue>
    </source>
</reference>
<name>A0A9R1WJP7_LACSA</name>
<feature type="domain" description="AB hydrolase-1" evidence="2">
    <location>
        <begin position="344"/>
        <end position="605"/>
    </location>
</feature>
<dbReference type="AlphaFoldDB" id="A0A9R1WJP7"/>
<accession>A0A9R1WJP7</accession>
<keyword evidence="1" id="KW-0812">Transmembrane</keyword>
<dbReference type="PANTHER" id="PTHR43689">
    <property type="entry name" value="HYDROLASE"/>
    <property type="match status" value="1"/>
</dbReference>
<keyword evidence="1" id="KW-1133">Transmembrane helix</keyword>
<dbReference type="EMBL" id="NBSK02000001">
    <property type="protein sequence ID" value="KAJ0226460.1"/>
    <property type="molecule type" value="Genomic_DNA"/>
</dbReference>
<dbReference type="Gramene" id="rna-gnl|WGS:NBSK|LSAT_1X33701_mrna">
    <property type="protein sequence ID" value="cds-PLY98626.1"/>
    <property type="gene ID" value="gene-LSAT_1X33701"/>
</dbReference>
<evidence type="ECO:0000313" key="4">
    <source>
        <dbReference type="Proteomes" id="UP000235145"/>
    </source>
</evidence>
<sequence length="620" mass="68845">MAAGKKGGSFEKIRRFIRTLHFLIVMLASLLILWLPILVAIGDILVPSVLISSFTCFRCYSFKEHLRRYDFRSSLIDVPVVSAIRSLIITCVYMMYDGPVLSHGQYLGTVTLCSIFSVLVLSVKACVFTVNSQLEAEASSSLSKQRLHLKRSWGMHVLFLSSVVFALGHTVIAYRTSCRARRKLMFNRVDPESVFLSQILFSIGYAKVSRSSTPAADRAQKSDNEIRRKRVGHSHGEFPVRLLADVDSLFMVWNDLSIHYKLSTPIPPSRTLSSTTLLENPSLRAISKTQHHLRRSYSIQIQDSSLYAPLLDGTSSPVFSEDNEGTNEDRFGQKVCEVNRQFGIVLVHGFGGGVFSWRHVMGLLSRQVNCIVASFDRPGWGLTSRPRREDWEANKLPNPYMLDTQVDMLISFCKEIGLSSVVLVGHDDGGLLALKAAQKVRSSLSSVDVEIKGVVLLTVSLSREVVPGLARILMRTSLGKKHLVHSLLRTEICQVFNRRAWYDATKLTTDVLSLYKAPLCVEGWDEALYEIGRLSSDTVLSEQNASLLVKAVKDTPVLVIAGAEDALVPLKSVQAMSSKFVDSTLVAISSCGHLPHEECPKVLLAAMLPFISKLLSKTDK</sequence>